<name>A0A9D1A290_9FIRM</name>
<accession>A0A9D1A290</accession>
<protein>
    <submittedName>
        <fullName evidence="6">TetR/AcrR family transcriptional regulator</fullName>
    </submittedName>
</protein>
<reference evidence="6" key="2">
    <citation type="journal article" date="2021" name="PeerJ">
        <title>Extensive microbial diversity within the chicken gut microbiome revealed by metagenomics and culture.</title>
        <authorList>
            <person name="Gilroy R."/>
            <person name="Ravi A."/>
            <person name="Getino M."/>
            <person name="Pursley I."/>
            <person name="Horton D.L."/>
            <person name="Alikhan N.F."/>
            <person name="Baker D."/>
            <person name="Gharbi K."/>
            <person name="Hall N."/>
            <person name="Watson M."/>
            <person name="Adriaenssens E.M."/>
            <person name="Foster-Nyarko E."/>
            <person name="Jarju S."/>
            <person name="Secka A."/>
            <person name="Antonio M."/>
            <person name="Oren A."/>
            <person name="Chaudhuri R.R."/>
            <person name="La Ragione R."/>
            <person name="Hildebrand F."/>
            <person name="Pallen M.J."/>
        </authorList>
    </citation>
    <scope>NUCLEOTIDE SEQUENCE</scope>
    <source>
        <strain evidence="6">CHK180-2868</strain>
    </source>
</reference>
<dbReference type="InterPro" id="IPR036271">
    <property type="entry name" value="Tet_transcr_reg_TetR-rel_C_sf"/>
</dbReference>
<feature type="domain" description="HTH tetR-type" evidence="5">
    <location>
        <begin position="12"/>
        <end position="72"/>
    </location>
</feature>
<dbReference type="EMBL" id="DVGC01000007">
    <property type="protein sequence ID" value="HIR04671.1"/>
    <property type="molecule type" value="Genomic_DNA"/>
</dbReference>
<sequence length="202" mass="23155">MPSAERRRENAEAKRKKILDAAITLFQERGFDNVTIDEIVKEAGFSRGTFYKLFLGKEDLVVSYMGQWNLSYADYYERELKERECDALEKIRRLVRYMLKASTMGGQSLQRIAISSGMHDKVLAEKISKNGTRIAQILEELLQEGMAQGRITRQYGSEELCRMIYIVLEGISLRWAGSYDEQPVEAAAGDSMELLFSLMENK</sequence>
<evidence type="ECO:0000313" key="7">
    <source>
        <dbReference type="Proteomes" id="UP000824250"/>
    </source>
</evidence>
<dbReference type="SUPFAM" id="SSF46689">
    <property type="entry name" value="Homeodomain-like"/>
    <property type="match status" value="1"/>
</dbReference>
<evidence type="ECO:0000256" key="4">
    <source>
        <dbReference type="PROSITE-ProRule" id="PRU00335"/>
    </source>
</evidence>
<evidence type="ECO:0000313" key="6">
    <source>
        <dbReference type="EMBL" id="HIR04671.1"/>
    </source>
</evidence>
<dbReference type="PROSITE" id="PS50977">
    <property type="entry name" value="HTH_TETR_2"/>
    <property type="match status" value="1"/>
</dbReference>
<dbReference type="Pfam" id="PF00440">
    <property type="entry name" value="TetR_N"/>
    <property type="match status" value="1"/>
</dbReference>
<gene>
    <name evidence="6" type="ORF">IAB28_01710</name>
</gene>
<proteinExistence type="predicted"/>
<dbReference type="InterPro" id="IPR009057">
    <property type="entry name" value="Homeodomain-like_sf"/>
</dbReference>
<feature type="DNA-binding region" description="H-T-H motif" evidence="4">
    <location>
        <begin position="35"/>
        <end position="54"/>
    </location>
</feature>
<dbReference type="SUPFAM" id="SSF48498">
    <property type="entry name" value="Tetracyclin repressor-like, C-terminal domain"/>
    <property type="match status" value="1"/>
</dbReference>
<dbReference type="PRINTS" id="PR00455">
    <property type="entry name" value="HTHTETR"/>
</dbReference>
<evidence type="ECO:0000256" key="2">
    <source>
        <dbReference type="ARBA" id="ARBA00023125"/>
    </source>
</evidence>
<dbReference type="AlphaFoldDB" id="A0A9D1A290"/>
<keyword evidence="3" id="KW-0804">Transcription</keyword>
<dbReference type="PANTHER" id="PTHR47506">
    <property type="entry name" value="TRANSCRIPTIONAL REGULATORY PROTEIN"/>
    <property type="match status" value="1"/>
</dbReference>
<dbReference type="Proteomes" id="UP000824250">
    <property type="component" value="Unassembled WGS sequence"/>
</dbReference>
<reference evidence="6" key="1">
    <citation type="submission" date="2020-10" db="EMBL/GenBank/DDBJ databases">
        <authorList>
            <person name="Gilroy R."/>
        </authorList>
    </citation>
    <scope>NUCLEOTIDE SEQUENCE</scope>
    <source>
        <strain evidence="6">CHK180-2868</strain>
    </source>
</reference>
<dbReference type="Gene3D" id="1.10.357.10">
    <property type="entry name" value="Tetracycline Repressor, domain 2"/>
    <property type="match status" value="1"/>
</dbReference>
<evidence type="ECO:0000256" key="3">
    <source>
        <dbReference type="ARBA" id="ARBA00023163"/>
    </source>
</evidence>
<dbReference type="GO" id="GO:0003677">
    <property type="term" value="F:DNA binding"/>
    <property type="evidence" value="ECO:0007669"/>
    <property type="project" value="UniProtKB-UniRule"/>
</dbReference>
<comment type="caution">
    <text evidence="6">The sequence shown here is derived from an EMBL/GenBank/DDBJ whole genome shotgun (WGS) entry which is preliminary data.</text>
</comment>
<dbReference type="PANTHER" id="PTHR47506:SF1">
    <property type="entry name" value="HTH-TYPE TRANSCRIPTIONAL REGULATOR YJDC"/>
    <property type="match status" value="1"/>
</dbReference>
<evidence type="ECO:0000256" key="1">
    <source>
        <dbReference type="ARBA" id="ARBA00023015"/>
    </source>
</evidence>
<evidence type="ECO:0000259" key="5">
    <source>
        <dbReference type="PROSITE" id="PS50977"/>
    </source>
</evidence>
<dbReference type="InterPro" id="IPR001647">
    <property type="entry name" value="HTH_TetR"/>
</dbReference>
<organism evidence="6 7">
    <name type="scientific">Candidatus Copromonas faecavium</name>
    <name type="common">nom. illeg.</name>
    <dbReference type="NCBI Taxonomy" id="2840740"/>
    <lineage>
        <taxon>Bacteria</taxon>
        <taxon>Bacillati</taxon>
        <taxon>Bacillota</taxon>
        <taxon>Clostridia</taxon>
        <taxon>Lachnospirales</taxon>
        <taxon>Lachnospiraceae</taxon>
        <taxon>Candidatus Copromonas (nom. illeg.)</taxon>
    </lineage>
</organism>
<keyword evidence="1" id="KW-0805">Transcription regulation</keyword>
<keyword evidence="2 4" id="KW-0238">DNA-binding</keyword>